<organism evidence="2 3">
    <name type="scientific">Panicum miliaceum</name>
    <name type="common">Proso millet</name>
    <name type="synonym">Broomcorn millet</name>
    <dbReference type="NCBI Taxonomy" id="4540"/>
    <lineage>
        <taxon>Eukaryota</taxon>
        <taxon>Viridiplantae</taxon>
        <taxon>Streptophyta</taxon>
        <taxon>Embryophyta</taxon>
        <taxon>Tracheophyta</taxon>
        <taxon>Spermatophyta</taxon>
        <taxon>Magnoliopsida</taxon>
        <taxon>Liliopsida</taxon>
        <taxon>Poales</taxon>
        <taxon>Poaceae</taxon>
        <taxon>PACMAD clade</taxon>
        <taxon>Panicoideae</taxon>
        <taxon>Panicodae</taxon>
        <taxon>Paniceae</taxon>
        <taxon>Panicinae</taxon>
        <taxon>Panicum</taxon>
        <taxon>Panicum sect. Panicum</taxon>
    </lineage>
</organism>
<feature type="compositionally biased region" description="Basic and acidic residues" evidence="1">
    <location>
        <begin position="192"/>
        <end position="203"/>
    </location>
</feature>
<accession>A0A3L6Q7Y1</accession>
<keyword evidence="3" id="KW-1185">Reference proteome</keyword>
<name>A0A3L6Q7Y1_PANMI</name>
<evidence type="ECO:0000313" key="3">
    <source>
        <dbReference type="Proteomes" id="UP000275267"/>
    </source>
</evidence>
<gene>
    <name evidence="2" type="ORF">C2845_PM15G02040</name>
</gene>
<dbReference type="AlphaFoldDB" id="A0A3L6Q7Y1"/>
<evidence type="ECO:0000313" key="2">
    <source>
        <dbReference type="EMBL" id="RLM74240.1"/>
    </source>
</evidence>
<protein>
    <submittedName>
        <fullName evidence="2">Uncharacterized protein</fullName>
    </submittedName>
</protein>
<dbReference type="Proteomes" id="UP000275267">
    <property type="component" value="Unassembled WGS sequence"/>
</dbReference>
<comment type="caution">
    <text evidence="2">The sequence shown here is derived from an EMBL/GenBank/DDBJ whole genome shotgun (WGS) entry which is preliminary data.</text>
</comment>
<dbReference type="EMBL" id="PQIB02000013">
    <property type="protein sequence ID" value="RLM74240.1"/>
    <property type="molecule type" value="Genomic_DNA"/>
</dbReference>
<proteinExistence type="predicted"/>
<evidence type="ECO:0000256" key="1">
    <source>
        <dbReference type="SAM" id="MobiDB-lite"/>
    </source>
</evidence>
<feature type="region of interest" description="Disordered" evidence="1">
    <location>
        <begin position="27"/>
        <end position="71"/>
    </location>
</feature>
<sequence>MRRGRGRRGADLWRLLSSRWLELGAEGLPDAAQSVSATGRQPTARDERGRPRARPSGWDTPAPIDSGSHGPVPLGHYPVGGYISHPPPVALTDTGRASHIGGITAGSPLAEALNAVLPGYPIQDLRADERNPPRATSGQLHTSLPLNAALQDRGPQALHHGNQNHHVWTLGMVPHHPALLPGSETQPPTEDQASHTEQHHHQDNLPSANLLDDTATQAQAPASKAPEGQ</sequence>
<reference evidence="3" key="1">
    <citation type="journal article" date="2019" name="Nat. Commun.">
        <title>The genome of broomcorn millet.</title>
        <authorList>
            <person name="Zou C."/>
            <person name="Miki D."/>
            <person name="Li D."/>
            <person name="Tang Q."/>
            <person name="Xiao L."/>
            <person name="Rajput S."/>
            <person name="Deng P."/>
            <person name="Jia W."/>
            <person name="Huang R."/>
            <person name="Zhang M."/>
            <person name="Sun Y."/>
            <person name="Hu J."/>
            <person name="Fu X."/>
            <person name="Schnable P.S."/>
            <person name="Li F."/>
            <person name="Zhang H."/>
            <person name="Feng B."/>
            <person name="Zhu X."/>
            <person name="Liu R."/>
            <person name="Schnable J.C."/>
            <person name="Zhu J.-K."/>
            <person name="Zhang H."/>
        </authorList>
    </citation>
    <scope>NUCLEOTIDE SEQUENCE [LARGE SCALE GENOMIC DNA]</scope>
</reference>
<feature type="region of interest" description="Disordered" evidence="1">
    <location>
        <begin position="174"/>
        <end position="229"/>
    </location>
</feature>